<dbReference type="AlphaFoldDB" id="A0A0E2BKX7"/>
<protein>
    <submittedName>
        <fullName evidence="1">Uncharacterized protein</fullName>
    </submittedName>
</protein>
<sequence length="300" mass="35976">MAELDPKKQPDTAKLFQKRVFLNLPEPLQGGYKEAISYIQELSCILIESYVGIPDAFKKDSEPYFREAIERMKLFPHPGFKIRALEIEFRFQKNDWEPSEKHPILENPSEEYLDQMTELVRCMPEKFPWFGECWDFIFEDRLIHLGKKARRCIPAVIEILERYNEEYFNEDVTQNLAPVLYEIGCEDIPPLIHQLHERNEFYMEEFYHKWSKQAPADRWKRFEETLHSDLNSFSKADVWENLLYDSEPGFTLYYENIEKESDRNRIFSSLLEALKRTRADSAKIFVPLLREDQKIRRKKS</sequence>
<evidence type="ECO:0000313" key="1">
    <source>
        <dbReference type="EMBL" id="EKO35899.1"/>
    </source>
</evidence>
<keyword evidence="2" id="KW-1185">Reference proteome</keyword>
<name>A0A0E2BKX7_9LEPT</name>
<gene>
    <name evidence="1" type="ORF">LEP1GSC179_0252</name>
</gene>
<evidence type="ECO:0000313" key="2">
    <source>
        <dbReference type="Proteomes" id="UP000006329"/>
    </source>
</evidence>
<comment type="caution">
    <text evidence="1">The sequence shown here is derived from an EMBL/GenBank/DDBJ whole genome shotgun (WGS) entry which is preliminary data.</text>
</comment>
<accession>A0A0E2BKX7</accession>
<reference evidence="1" key="1">
    <citation type="submission" date="2012-10" db="EMBL/GenBank/DDBJ databases">
        <authorList>
            <person name="Harkins D.M."/>
            <person name="Durkin A.S."/>
            <person name="Brinkac L.M."/>
            <person name="Haft D.H."/>
            <person name="Selengut J.D."/>
            <person name="Sanka R."/>
            <person name="DePew J."/>
            <person name="Purushe J."/>
            <person name="Matthias M.A."/>
            <person name="Vinetz J.M."/>
            <person name="Sutton G.G."/>
            <person name="Nierman W.C."/>
            <person name="Fouts D.E."/>
        </authorList>
    </citation>
    <scope>NUCLEOTIDE SEQUENCE [LARGE SCALE GENOMIC DNA]</scope>
    <source>
        <strain evidence="1">MOR084</strain>
    </source>
</reference>
<dbReference type="Proteomes" id="UP000006329">
    <property type="component" value="Unassembled WGS sequence"/>
</dbReference>
<proteinExistence type="predicted"/>
<organism evidence="1 2">
    <name type="scientific">Leptospira santarosai str. MOR084</name>
    <dbReference type="NCBI Taxonomy" id="1049984"/>
    <lineage>
        <taxon>Bacteria</taxon>
        <taxon>Pseudomonadati</taxon>
        <taxon>Spirochaetota</taxon>
        <taxon>Spirochaetia</taxon>
        <taxon>Leptospirales</taxon>
        <taxon>Leptospiraceae</taxon>
        <taxon>Leptospira</taxon>
    </lineage>
</organism>
<dbReference type="EMBL" id="AHON02000001">
    <property type="protein sequence ID" value="EKO35899.1"/>
    <property type="molecule type" value="Genomic_DNA"/>
</dbReference>